<comment type="caution">
    <text evidence="2">The sequence shown here is derived from an EMBL/GenBank/DDBJ whole genome shotgun (WGS) entry which is preliminary data.</text>
</comment>
<feature type="region of interest" description="Disordered" evidence="1">
    <location>
        <begin position="1"/>
        <end position="55"/>
    </location>
</feature>
<dbReference type="AlphaFoldDB" id="A0A8T2PR84"/>
<accession>A0A8T2PR84</accession>
<name>A0A8T2PR84_9TELE</name>
<evidence type="ECO:0000313" key="2">
    <source>
        <dbReference type="EMBL" id="KAG9353873.1"/>
    </source>
</evidence>
<feature type="compositionally biased region" description="Polar residues" evidence="1">
    <location>
        <begin position="46"/>
        <end position="55"/>
    </location>
</feature>
<feature type="compositionally biased region" description="Basic and acidic residues" evidence="1">
    <location>
        <begin position="1"/>
        <end position="16"/>
    </location>
</feature>
<proteinExistence type="predicted"/>
<reference evidence="2" key="1">
    <citation type="thesis" date="2021" institute="BYU ScholarsArchive" country="Provo, UT, USA">
        <title>Applications of and Algorithms for Genome Assembly and Genomic Analyses with an Emphasis on Marine Teleosts.</title>
        <authorList>
            <person name="Pickett B.D."/>
        </authorList>
    </citation>
    <scope>NUCLEOTIDE SEQUENCE</scope>
    <source>
        <strain evidence="2">HI-2016</strain>
    </source>
</reference>
<gene>
    <name evidence="2" type="ORF">JZ751_011997</name>
</gene>
<evidence type="ECO:0000256" key="1">
    <source>
        <dbReference type="SAM" id="MobiDB-lite"/>
    </source>
</evidence>
<dbReference type="Proteomes" id="UP000824540">
    <property type="component" value="Unassembled WGS sequence"/>
</dbReference>
<organism evidence="2 3">
    <name type="scientific">Albula glossodonta</name>
    <name type="common">roundjaw bonefish</name>
    <dbReference type="NCBI Taxonomy" id="121402"/>
    <lineage>
        <taxon>Eukaryota</taxon>
        <taxon>Metazoa</taxon>
        <taxon>Chordata</taxon>
        <taxon>Craniata</taxon>
        <taxon>Vertebrata</taxon>
        <taxon>Euteleostomi</taxon>
        <taxon>Actinopterygii</taxon>
        <taxon>Neopterygii</taxon>
        <taxon>Teleostei</taxon>
        <taxon>Albuliformes</taxon>
        <taxon>Albulidae</taxon>
        <taxon>Albula</taxon>
    </lineage>
</organism>
<dbReference type="EMBL" id="JAFBMS010000003">
    <property type="protein sequence ID" value="KAG9353873.1"/>
    <property type="molecule type" value="Genomic_DNA"/>
</dbReference>
<evidence type="ECO:0000313" key="3">
    <source>
        <dbReference type="Proteomes" id="UP000824540"/>
    </source>
</evidence>
<sequence length="90" mass="10274">MKRVKDWKSEGRNEIGRRKHRGPCREQIYSSSRDCRPGETGGLDLRQQTQHKTSFTPVTARGSIRAVNALSTARHWQKQNATPNSIEKAK</sequence>
<protein>
    <submittedName>
        <fullName evidence="2">Uncharacterized protein</fullName>
    </submittedName>
</protein>
<keyword evidence="3" id="KW-1185">Reference proteome</keyword>